<dbReference type="EMBL" id="CAUJNA010001820">
    <property type="protein sequence ID" value="CAJ1389170.1"/>
    <property type="molecule type" value="Genomic_DNA"/>
</dbReference>
<gene>
    <name evidence="1" type="ORF">EVOR1521_LOCUS14845</name>
</gene>
<sequence length="514" mass="55858">MALSEGLLGKAAPGALGSSHQTRRWALGGVLLLVGAILSLASRPDAAMRQTLGPSQAEEPVVFVDGQRYTAVQYLGFNLFTAPGTEADGCFNKGEDLDACYLGSDKVARDVRHRLAIMAEALERAHASENWDRSPGTLKVFLAPEFYWRGAKGAYRISTKFINVSWPVIKEIAGQLSHVRFKHWVFVPGTVVAAQLADQRYVNMSGRTYENISYYNFAPIHIGGTDRKFLKFKHFISSIDFLQTEPNSASRQIAAPPGSAEEFCKKHPESNGCVYGQLPRKLLDEFGYDDFTELRGGVINMGGIRVGFEICLDHAMGTLCNHDLSDDQTVDVQTIVSAGMNIASGPVCTKRNSPAFLADGFARTEMSLNRYGQGRVSADIGGHSRRYNVGITYGADAMVAMQQWIADTIYDLTGTGFGTRFAGLSTLPGGSAGAGETGIKFSQIPALGGDWRAKLNGYYDVASYDEAARAQMALSRDMHQLEKAEQGAIASKIPEPMLFPTLDFYGPLELPNSS</sequence>
<dbReference type="Proteomes" id="UP001178507">
    <property type="component" value="Unassembled WGS sequence"/>
</dbReference>
<proteinExistence type="predicted"/>
<name>A0AA36ILY6_9DINO</name>
<protein>
    <submittedName>
        <fullName evidence="1">Uncharacterized protein</fullName>
    </submittedName>
</protein>
<reference evidence="1" key="1">
    <citation type="submission" date="2023-08" db="EMBL/GenBank/DDBJ databases">
        <authorList>
            <person name="Chen Y."/>
            <person name="Shah S."/>
            <person name="Dougan E. K."/>
            <person name="Thang M."/>
            <person name="Chan C."/>
        </authorList>
    </citation>
    <scope>NUCLEOTIDE SEQUENCE</scope>
</reference>
<evidence type="ECO:0000313" key="1">
    <source>
        <dbReference type="EMBL" id="CAJ1389170.1"/>
    </source>
</evidence>
<comment type="caution">
    <text evidence="1">The sequence shown here is derived from an EMBL/GenBank/DDBJ whole genome shotgun (WGS) entry which is preliminary data.</text>
</comment>
<evidence type="ECO:0000313" key="2">
    <source>
        <dbReference type="Proteomes" id="UP001178507"/>
    </source>
</evidence>
<accession>A0AA36ILY6</accession>
<organism evidence="1 2">
    <name type="scientific">Effrenium voratum</name>
    <dbReference type="NCBI Taxonomy" id="2562239"/>
    <lineage>
        <taxon>Eukaryota</taxon>
        <taxon>Sar</taxon>
        <taxon>Alveolata</taxon>
        <taxon>Dinophyceae</taxon>
        <taxon>Suessiales</taxon>
        <taxon>Symbiodiniaceae</taxon>
        <taxon>Effrenium</taxon>
    </lineage>
</organism>
<dbReference type="AlphaFoldDB" id="A0AA36ILY6"/>
<keyword evidence="2" id="KW-1185">Reference proteome</keyword>